<accession>A0A1E7X6W8</accession>
<evidence type="ECO:0000313" key="3">
    <source>
        <dbReference type="Proteomes" id="UP000175989"/>
    </source>
</evidence>
<dbReference type="AlphaFoldDB" id="A0A1E7X6W8"/>
<evidence type="ECO:0000256" key="1">
    <source>
        <dbReference type="SAM" id="MobiDB-lite"/>
    </source>
</evidence>
<feature type="region of interest" description="Disordered" evidence="1">
    <location>
        <begin position="34"/>
        <end position="65"/>
    </location>
</feature>
<sequence>MTRTIHRNFTEVTDAESARTALLAKGFPPASVTLTRHKPLPQNGATSTVSHLLDNLTPGGPDAAEHARERNGAMLTIDIYEDEQQEQADAIIATFGARAA</sequence>
<keyword evidence="3" id="KW-1185">Reference proteome</keyword>
<dbReference type="RefSeq" id="WP_070246104.1">
    <property type="nucleotide sequence ID" value="NZ_LROM01000036.1"/>
</dbReference>
<gene>
    <name evidence="2" type="ORF">DUPY_04870</name>
</gene>
<dbReference type="OrthoDB" id="8777229at2"/>
<dbReference type="Proteomes" id="UP000175989">
    <property type="component" value="Unassembled WGS sequence"/>
</dbReference>
<dbReference type="PATRIC" id="fig|762836.4.peg.517"/>
<protein>
    <recommendedName>
        <fullName evidence="4">Heat induced stress protein YflT</fullName>
    </recommendedName>
</protein>
<comment type="caution">
    <text evidence="2">The sequence shown here is derived from an EMBL/GenBank/DDBJ whole genome shotgun (WGS) entry which is preliminary data.</text>
</comment>
<reference evidence="3" key="1">
    <citation type="journal article" date="2016" name="Front. Microbiol.">
        <title>Molecular Keys to the Janthinobacterium and Duganella spp. Interaction with the Plant Pathogen Fusarium graminearum.</title>
        <authorList>
            <person name="Haack F.S."/>
            <person name="Poehlein A."/>
            <person name="Kroger C."/>
            <person name="Voigt C.A."/>
            <person name="Piepenbring M."/>
            <person name="Bode H.B."/>
            <person name="Daniel R."/>
            <person name="Schafer W."/>
            <person name="Streit W.R."/>
        </authorList>
    </citation>
    <scope>NUCLEOTIDE SEQUENCE [LARGE SCALE GENOMIC DNA]</scope>
    <source>
        <strain evidence="3">T54</strain>
    </source>
</reference>
<evidence type="ECO:0000313" key="2">
    <source>
        <dbReference type="EMBL" id="OFA08810.1"/>
    </source>
</evidence>
<proteinExistence type="predicted"/>
<organism evidence="2 3">
    <name type="scientific">Duganella phyllosphaerae</name>
    <dbReference type="NCBI Taxonomy" id="762836"/>
    <lineage>
        <taxon>Bacteria</taxon>
        <taxon>Pseudomonadati</taxon>
        <taxon>Pseudomonadota</taxon>
        <taxon>Betaproteobacteria</taxon>
        <taxon>Burkholderiales</taxon>
        <taxon>Oxalobacteraceae</taxon>
        <taxon>Telluria group</taxon>
        <taxon>Duganella</taxon>
    </lineage>
</organism>
<evidence type="ECO:0008006" key="4">
    <source>
        <dbReference type="Google" id="ProtNLM"/>
    </source>
</evidence>
<dbReference type="EMBL" id="LROM01000036">
    <property type="protein sequence ID" value="OFA08810.1"/>
    <property type="molecule type" value="Genomic_DNA"/>
</dbReference>
<name>A0A1E7X6W8_9BURK</name>